<accession>A0A645GQA0</accession>
<evidence type="ECO:0000313" key="1">
    <source>
        <dbReference type="EMBL" id="MPN26134.1"/>
    </source>
</evidence>
<name>A0A645GQA0_9ZZZZ</name>
<proteinExistence type="predicted"/>
<dbReference type="EMBL" id="VSSQ01075565">
    <property type="protein sequence ID" value="MPN26134.1"/>
    <property type="molecule type" value="Genomic_DNA"/>
</dbReference>
<comment type="caution">
    <text evidence="1">The sequence shown here is derived from an EMBL/GenBank/DDBJ whole genome shotgun (WGS) entry which is preliminary data.</text>
</comment>
<protein>
    <submittedName>
        <fullName evidence="1">Uncharacterized protein</fullName>
    </submittedName>
</protein>
<reference evidence="1" key="1">
    <citation type="submission" date="2019-08" db="EMBL/GenBank/DDBJ databases">
        <authorList>
            <person name="Kucharzyk K."/>
            <person name="Murdoch R.W."/>
            <person name="Higgins S."/>
            <person name="Loffler F."/>
        </authorList>
    </citation>
    <scope>NUCLEOTIDE SEQUENCE</scope>
</reference>
<sequence>MIDPDFIGDTDNLLDPNENYNIQKAYLIVKEKIIDRLAIL</sequence>
<gene>
    <name evidence="1" type="ORF">SDC9_173558</name>
</gene>
<dbReference type="AlphaFoldDB" id="A0A645GQA0"/>
<organism evidence="1">
    <name type="scientific">bioreactor metagenome</name>
    <dbReference type="NCBI Taxonomy" id="1076179"/>
    <lineage>
        <taxon>unclassified sequences</taxon>
        <taxon>metagenomes</taxon>
        <taxon>ecological metagenomes</taxon>
    </lineage>
</organism>